<organism evidence="1 2">
    <name type="scientific">Periplaneta americana</name>
    <name type="common">American cockroach</name>
    <name type="synonym">Blatta americana</name>
    <dbReference type="NCBI Taxonomy" id="6978"/>
    <lineage>
        <taxon>Eukaryota</taxon>
        <taxon>Metazoa</taxon>
        <taxon>Ecdysozoa</taxon>
        <taxon>Arthropoda</taxon>
        <taxon>Hexapoda</taxon>
        <taxon>Insecta</taxon>
        <taxon>Pterygota</taxon>
        <taxon>Neoptera</taxon>
        <taxon>Polyneoptera</taxon>
        <taxon>Dictyoptera</taxon>
        <taxon>Blattodea</taxon>
        <taxon>Blattoidea</taxon>
        <taxon>Blattidae</taxon>
        <taxon>Blattinae</taxon>
        <taxon>Periplaneta</taxon>
    </lineage>
</organism>
<dbReference type="Proteomes" id="UP001148838">
    <property type="component" value="Unassembled WGS sequence"/>
</dbReference>
<name>A0ABQ8S0C1_PERAM</name>
<keyword evidence="2" id="KW-1185">Reference proteome</keyword>
<evidence type="ECO:0000313" key="1">
    <source>
        <dbReference type="EMBL" id="KAJ4427387.1"/>
    </source>
</evidence>
<dbReference type="EMBL" id="JAJSOF020000038">
    <property type="protein sequence ID" value="KAJ4427387.1"/>
    <property type="molecule type" value="Genomic_DNA"/>
</dbReference>
<evidence type="ECO:0000313" key="2">
    <source>
        <dbReference type="Proteomes" id="UP001148838"/>
    </source>
</evidence>
<reference evidence="1 2" key="1">
    <citation type="journal article" date="2022" name="Allergy">
        <title>Genome assembly and annotation of Periplaneta americana reveal a comprehensive cockroach allergen profile.</title>
        <authorList>
            <person name="Wang L."/>
            <person name="Xiong Q."/>
            <person name="Saelim N."/>
            <person name="Wang L."/>
            <person name="Nong W."/>
            <person name="Wan A.T."/>
            <person name="Shi M."/>
            <person name="Liu X."/>
            <person name="Cao Q."/>
            <person name="Hui J.H.L."/>
            <person name="Sookrung N."/>
            <person name="Leung T.F."/>
            <person name="Tungtrongchitr A."/>
            <person name="Tsui S.K.W."/>
        </authorList>
    </citation>
    <scope>NUCLEOTIDE SEQUENCE [LARGE SCALE GENOMIC DNA]</scope>
    <source>
        <strain evidence="1">PWHHKU_190912</strain>
    </source>
</reference>
<accession>A0ABQ8S0C1</accession>
<proteinExistence type="predicted"/>
<sequence>MGKSRNAYRVLVGRPEGKRHLGRPKHRWEDNIKMDLREVGYVDRDWINLAQDRDQWRVYVREGNEPPGSLKAMDPSKAFCYVCDCFTLPRQRHDITSLVRHGYKTYFEFPFSDQDKKWALQHLKFRALVITSANRRDQPRIVPVPGGLTYCALPTAVCHKMKSKIIVIFRNVDSEILTEISIFIITSLELLVFDMPTFQTIMFTGWTGLHRVLVSIPLSTFETNWTGDYREIRPTSIVQLSAILQEEWRRIPVDILHKLVENIPDGVADVIATRGGTTTF</sequence>
<gene>
    <name evidence="1" type="ORF">ANN_25008</name>
</gene>
<protein>
    <submittedName>
        <fullName evidence="1">Uncharacterized protein</fullName>
    </submittedName>
</protein>
<comment type="caution">
    <text evidence="1">The sequence shown here is derived from an EMBL/GenBank/DDBJ whole genome shotgun (WGS) entry which is preliminary data.</text>
</comment>